<sequence>MAAEKARQVQQLEAFVNQNGARPCTPSTVLREARVRHGCDVNHLLRATAPPAGPAAASLSRRSPTRHRFSAVAGAAATSSSPTSAAFCGGEEEADAEGLDEADLRMLDAGFAGEGDGWRGDPRQRSRPRLPATITIKAPAPHRFGSVLLAPPAPAVAAAVTVSRRDSNGSSPHLCTTAGSLAQLMVAPSVRLGPHIDTPPPAHPTPYAGGAKRISFACAPAAAAGPAGGTATGPTASSIGSGSSTTATCSSSSKVPRAPASVAVLMDRVSEDRVAAVLSAGVAAALSPRARTAAEHSSHPHLGSYLPRAGGSALQSSHSPRLSAGRHRNGAGAVVGGGGGAGGAAGSMAVAAVGMAGSRSGAGCWTRRLSLECTQPALALSQMGGIAASPAAGETTGVVCSAGYAGPCDSTGSNSRPATQHSAAPLVTAPSPDALMTPRPCLPCGSPSTPRSVVGGRAATASAATGKCTAAGFPAGGGGSPQQQQAAFRYGLYGPAAAGPCGRRPSTTYSSSSVSDTAATPTAPCSPAHLLSTCSSPLSHRASACSSPLPVPVPVPVPVPASPPPFTVVVARRRSIDPQLSVVGGRASRAGSGSLAASSISPAAAVTVVSVAHALVAAGGAAGSSIASGDEAEPAGLLGMTCVAGGCVHAAADSVGGTDVTVAAAAAAAAHAAEPGSRSAPLPQISASPPGGALHQHQHQQHVPSRPKSRVSVMAPLSSDDEDGHGGASAAPAGVGHMHPPHGHSHSHSHGGGTHVCFDALPDLAAAGAAVGGLVTTSAPQAESLPCLRLSSYGGEAGGGLCGVVPAGAVTCRISELSSSGGRGSELPRATSRARRNSAPYQTSISGRGHCDGGGGKQQQQQRRPSDYDGSDGGAAPLQQPQRRSQSGAAAQVHVIGPVASPAAAAATEAAAVNRMARVMRAESRKGPADQDWTLDPEAVAAHAARVLGAASAEEVPAAAASAAAFGRGHCVRLHGHAHEPAPAPRLSADGGVGAGAAADAFPEETPRRHSHTGEGADAALVPSAGGAVRAGLGGWPDVGLGGPPPTSAAVPAAAGHVAVPRLPQPQRLPFLPGVSRLRSKLTPGGPQMTAGVSQLWPAVP</sequence>
<dbReference type="EMBL" id="JAEHOC010000001">
    <property type="protein sequence ID" value="KAG2445509.1"/>
    <property type="molecule type" value="Genomic_DNA"/>
</dbReference>
<feature type="region of interest" description="Disordered" evidence="1">
    <location>
        <begin position="1082"/>
        <end position="1101"/>
    </location>
</feature>
<accession>A0A836B2L8</accession>
<feature type="compositionally biased region" description="Low complexity" evidence="1">
    <location>
        <begin position="232"/>
        <end position="253"/>
    </location>
</feature>
<feature type="compositionally biased region" description="Basic residues" evidence="1">
    <location>
        <begin position="696"/>
        <end position="709"/>
    </location>
</feature>
<evidence type="ECO:0000313" key="3">
    <source>
        <dbReference type="Proteomes" id="UP000650467"/>
    </source>
</evidence>
<evidence type="ECO:0000313" key="2">
    <source>
        <dbReference type="EMBL" id="KAG2445509.1"/>
    </source>
</evidence>
<feature type="region of interest" description="Disordered" evidence="1">
    <location>
        <begin position="674"/>
        <end position="751"/>
    </location>
</feature>
<feature type="region of interest" description="Disordered" evidence="1">
    <location>
        <begin position="48"/>
        <end position="89"/>
    </location>
</feature>
<organism evidence="2 3">
    <name type="scientific">Chlamydomonas incerta</name>
    <dbReference type="NCBI Taxonomy" id="51695"/>
    <lineage>
        <taxon>Eukaryota</taxon>
        <taxon>Viridiplantae</taxon>
        <taxon>Chlorophyta</taxon>
        <taxon>core chlorophytes</taxon>
        <taxon>Chlorophyceae</taxon>
        <taxon>CS clade</taxon>
        <taxon>Chlamydomonadales</taxon>
        <taxon>Chlamydomonadaceae</taxon>
        <taxon>Chlamydomonas</taxon>
    </lineage>
</organism>
<feature type="compositionally biased region" description="Polar residues" evidence="1">
    <location>
        <begin position="879"/>
        <end position="889"/>
    </location>
</feature>
<evidence type="ECO:0000256" key="1">
    <source>
        <dbReference type="SAM" id="MobiDB-lite"/>
    </source>
</evidence>
<feature type="compositionally biased region" description="Basic residues" evidence="1">
    <location>
        <begin position="739"/>
        <end position="749"/>
    </location>
</feature>
<feature type="compositionally biased region" description="Low complexity" evidence="1">
    <location>
        <begin position="505"/>
        <end position="524"/>
    </location>
</feature>
<protein>
    <submittedName>
        <fullName evidence="2">Uncharacterized protein</fullName>
    </submittedName>
</protein>
<feature type="region of interest" description="Disordered" evidence="1">
    <location>
        <begin position="501"/>
        <end position="524"/>
    </location>
</feature>
<dbReference type="AlphaFoldDB" id="A0A836B2L8"/>
<dbReference type="Proteomes" id="UP000650467">
    <property type="component" value="Unassembled WGS sequence"/>
</dbReference>
<feature type="region of interest" description="Disordered" evidence="1">
    <location>
        <begin position="225"/>
        <end position="254"/>
    </location>
</feature>
<proteinExistence type="predicted"/>
<keyword evidence="3" id="KW-1185">Reference proteome</keyword>
<comment type="caution">
    <text evidence="2">The sequence shown here is derived from an EMBL/GenBank/DDBJ whole genome shotgun (WGS) entry which is preliminary data.</text>
</comment>
<gene>
    <name evidence="2" type="ORF">HXX76_000125</name>
</gene>
<dbReference type="OrthoDB" id="10682204at2759"/>
<reference evidence="2" key="1">
    <citation type="journal article" date="2020" name="bioRxiv">
        <title>Comparative genomics of Chlamydomonas.</title>
        <authorList>
            <person name="Craig R.J."/>
            <person name="Hasan A.R."/>
            <person name="Ness R.W."/>
            <person name="Keightley P.D."/>
        </authorList>
    </citation>
    <scope>NUCLEOTIDE SEQUENCE</scope>
    <source>
        <strain evidence="2">SAG 7.73</strain>
    </source>
</reference>
<feature type="compositionally biased region" description="Low complexity" evidence="1">
    <location>
        <begin position="70"/>
        <end position="86"/>
    </location>
</feature>
<name>A0A836B2L8_CHLIN</name>
<feature type="region of interest" description="Disordered" evidence="1">
    <location>
        <begin position="816"/>
        <end position="891"/>
    </location>
</feature>
<feature type="compositionally biased region" description="Low complexity" evidence="1">
    <location>
        <begin position="48"/>
        <end position="62"/>
    </location>
</feature>